<protein>
    <submittedName>
        <fullName evidence="1">Metal dependent phosphohydrolase</fullName>
    </submittedName>
</protein>
<accession>A0A445MZ82</accession>
<evidence type="ECO:0000313" key="1">
    <source>
        <dbReference type="EMBL" id="SPD74798.1"/>
    </source>
</evidence>
<gene>
    <name evidence="1" type="ORF">PITCH_A350007</name>
</gene>
<sequence>MKGKTGMKTLIDPAIEVAVKAHQNQVRKETDIPYITHPLAVGIILARAGCSNEVIIAGILHDTVEGYAY</sequence>
<name>A0A445MZ82_9BACT</name>
<dbReference type="PANTHER" id="PTHR21262:SF31">
    <property type="entry name" value="GTP PYROPHOSPHOKINASE"/>
    <property type="match status" value="1"/>
</dbReference>
<dbReference type="Gene3D" id="1.10.3210.10">
    <property type="entry name" value="Hypothetical protein af1432"/>
    <property type="match status" value="1"/>
</dbReference>
<dbReference type="GO" id="GO:0005886">
    <property type="term" value="C:plasma membrane"/>
    <property type="evidence" value="ECO:0007669"/>
    <property type="project" value="TreeGrafter"/>
</dbReference>
<dbReference type="PANTHER" id="PTHR21262">
    <property type="entry name" value="GUANOSINE-3',5'-BIS DIPHOSPHATE 3'-PYROPHOSPHOHYDROLASE"/>
    <property type="match status" value="1"/>
</dbReference>
<keyword evidence="1" id="KW-0378">Hydrolase</keyword>
<dbReference type="AlphaFoldDB" id="A0A445MZ82"/>
<proteinExistence type="predicted"/>
<dbReference type="GO" id="GO:0016787">
    <property type="term" value="F:hydrolase activity"/>
    <property type="evidence" value="ECO:0007669"/>
    <property type="project" value="UniProtKB-KW"/>
</dbReference>
<dbReference type="Pfam" id="PF13328">
    <property type="entry name" value="HD_4"/>
    <property type="match status" value="1"/>
</dbReference>
<dbReference type="EMBL" id="OJIN01000176">
    <property type="protein sequence ID" value="SPD74798.1"/>
    <property type="molecule type" value="Genomic_DNA"/>
</dbReference>
<reference evidence="1" key="1">
    <citation type="submission" date="2018-01" db="EMBL/GenBank/DDBJ databases">
        <authorList>
            <person name="Regsiter A."/>
            <person name="William W."/>
        </authorList>
    </citation>
    <scope>NUCLEOTIDE SEQUENCE</scope>
    <source>
        <strain evidence="1">TRIP AH-1</strain>
    </source>
</reference>
<dbReference type="SUPFAM" id="SSF109604">
    <property type="entry name" value="HD-domain/PDEase-like"/>
    <property type="match status" value="1"/>
</dbReference>
<organism evidence="1">
    <name type="scientific">uncultured Desulfobacterium sp</name>
    <dbReference type="NCBI Taxonomy" id="201089"/>
    <lineage>
        <taxon>Bacteria</taxon>
        <taxon>Pseudomonadati</taxon>
        <taxon>Thermodesulfobacteriota</taxon>
        <taxon>Desulfobacteria</taxon>
        <taxon>Desulfobacterales</taxon>
        <taxon>Desulfobacteriaceae</taxon>
        <taxon>Desulfobacterium</taxon>
        <taxon>environmental samples</taxon>
    </lineage>
</organism>